<dbReference type="eggNOG" id="ENOG5031H1W">
    <property type="taxonomic scope" value="Bacteria"/>
</dbReference>
<dbReference type="PATRIC" id="fig|1122169.6.peg.2559"/>
<proteinExistence type="predicted"/>
<reference evidence="1 2" key="1">
    <citation type="submission" date="2015-11" db="EMBL/GenBank/DDBJ databases">
        <title>Genomic analysis of 38 Legionella species identifies large and diverse effector repertoires.</title>
        <authorList>
            <person name="Burstein D."/>
            <person name="Amaro F."/>
            <person name="Zusman T."/>
            <person name="Lifshitz Z."/>
            <person name="Cohen O."/>
            <person name="Gilbert J.A."/>
            <person name="Pupko T."/>
            <person name="Shuman H.A."/>
            <person name="Segal G."/>
        </authorList>
    </citation>
    <scope>NUCLEOTIDE SEQUENCE [LARGE SCALE GENOMIC DNA]</scope>
    <source>
        <strain evidence="1 2">ATCC 49655</strain>
    </source>
</reference>
<gene>
    <name evidence="1" type="ORF">Lsha_2229</name>
</gene>
<dbReference type="EMBL" id="LNYW01000061">
    <property type="protein sequence ID" value="KTD57844.1"/>
    <property type="molecule type" value="Genomic_DNA"/>
</dbReference>
<dbReference type="RefSeq" id="WP_018576391.1">
    <property type="nucleotide sequence ID" value="NZ_KB892385.1"/>
</dbReference>
<protein>
    <submittedName>
        <fullName evidence="1">Uncharacterized protein</fullName>
    </submittedName>
</protein>
<accession>A0A0W0YM95</accession>
<dbReference type="AlphaFoldDB" id="A0A0W0YM95"/>
<evidence type="ECO:0000313" key="2">
    <source>
        <dbReference type="Proteomes" id="UP000054600"/>
    </source>
</evidence>
<comment type="caution">
    <text evidence="1">The sequence shown here is derived from an EMBL/GenBank/DDBJ whole genome shotgun (WGS) entry which is preliminary data.</text>
</comment>
<evidence type="ECO:0000313" key="1">
    <source>
        <dbReference type="EMBL" id="KTD57844.1"/>
    </source>
</evidence>
<sequence>MQVRRIMLVLDLDENLISTEAYPDAPNHLRNSAELTLSPEGSEGCVRGANCTEGLVVYRIRALSHDSWKEVFERIVEINEEYYERTGDMQRLISCMILTNARYERHLMMRILGQMYGEDLIKKLFPSQGMNLDFFNINRQRFLNCSDKGMLLNYIWTNLKYGFGIANKQDVMLVDDNIYNITQATGQGFQGLLNPTAPANGDLVFFKSYSEFLPSLFEKIMNFIEEARVQALPANDAMVL</sequence>
<dbReference type="Proteomes" id="UP000054600">
    <property type="component" value="Unassembled WGS sequence"/>
</dbReference>
<name>A0A0W0YM95_9GAMM</name>
<keyword evidence="2" id="KW-1185">Reference proteome</keyword>
<organism evidence="1 2">
    <name type="scientific">Legionella shakespearei DSM 23087</name>
    <dbReference type="NCBI Taxonomy" id="1122169"/>
    <lineage>
        <taxon>Bacteria</taxon>
        <taxon>Pseudomonadati</taxon>
        <taxon>Pseudomonadota</taxon>
        <taxon>Gammaproteobacteria</taxon>
        <taxon>Legionellales</taxon>
        <taxon>Legionellaceae</taxon>
        <taxon>Legionella</taxon>
    </lineage>
</organism>